<sequence>MYYYYMRPKTMQVHSIVLYNHAGETRILPFKLGQVNIITGESETGKSSIINILDYCTGRSKFTMFEAEGVNIGVVAWYAVILQMGDTQVFIAKPPPRGNMDSQRQAHFEKGTVITLPTIEQLKLTTNDEAIDAELSNLLGIAPNKALSPSGKGQDPAQASMQHTKFFLFQNQNLVSNLEQLFWRQNDGAVSRHIRDALFFFLGADQDERWAKEKTIEHYKKGLLKLENRNRILELRQSGQNQGMRTLLLQAQQAGLVAGEVPDEQLLSTLRGLLAWQPVAGEGNSVALNNSPLEQIRLQAQNLNRDFRDKLREIEEAEEYRRQAEGFSSAVGQHVDRLQAVHVFDQEAAHAEQCPLCDSRLETPTPSVAALTTSLTRMQANMTGVQRERPQLEQYITQLRNQLEDIREARRTSEDQLSLLRREQADGARLHDLELRAARAVGRIEAYLDSLELVDDNSELKQRIEKGRKLIEDLEADLGTEDVIDVVESSLSIITGYMSAWADDLKMRYAGLPHRLDYRRLTVVASQGRGIAMDKMGGGSNALGCHLLSLVALHRFFIKYNRPVPGLIVFDQPSQVYFPSEDSYKAYRTGLDGTIKDVRTAGGDEAAVQRLFAYLFLRVRELSPNLQIIVTEHANLNTPEYQQALVEEPWVGGRGLIPAEWLNAWRQKAAEEAE</sequence>
<evidence type="ECO:0000313" key="2">
    <source>
        <dbReference type="EMBL" id="UOE36263.1"/>
    </source>
</evidence>
<dbReference type="Gene3D" id="3.40.50.300">
    <property type="entry name" value="P-loop containing nucleotide triphosphate hydrolases"/>
    <property type="match status" value="1"/>
</dbReference>
<proteinExistence type="predicted"/>
<dbReference type="InterPro" id="IPR027417">
    <property type="entry name" value="P-loop_NTPase"/>
</dbReference>
<evidence type="ECO:0000256" key="1">
    <source>
        <dbReference type="SAM" id="Coils"/>
    </source>
</evidence>
<feature type="coiled-coil region" evidence="1">
    <location>
        <begin position="293"/>
        <end position="320"/>
    </location>
</feature>
<keyword evidence="1" id="KW-0175">Coiled coil</keyword>
<dbReference type="Pfam" id="PF12532">
    <property type="entry name" value="DUF3732"/>
    <property type="match status" value="1"/>
</dbReference>
<evidence type="ECO:0000313" key="3">
    <source>
        <dbReference type="Proteomes" id="UP000831390"/>
    </source>
</evidence>
<feature type="coiled-coil region" evidence="1">
    <location>
        <begin position="389"/>
        <end position="423"/>
    </location>
</feature>
<name>A0ABY4BAS5_9BACT</name>
<reference evidence="2 3" key="1">
    <citation type="submission" date="2022-03" db="EMBL/GenBank/DDBJ databases">
        <title>Hymenobactersp. isolated from the air.</title>
        <authorList>
            <person name="Won M."/>
            <person name="Kwon S.-W."/>
        </authorList>
    </citation>
    <scope>NUCLEOTIDE SEQUENCE [LARGE SCALE GENOMIC DNA]</scope>
    <source>
        <strain evidence="2 3">KACC 22596</strain>
    </source>
</reference>
<dbReference type="Proteomes" id="UP000831390">
    <property type="component" value="Chromosome"/>
</dbReference>
<dbReference type="RefSeq" id="WP_243519901.1">
    <property type="nucleotide sequence ID" value="NZ_CP094534.1"/>
</dbReference>
<organism evidence="2 3">
    <name type="scientific">Hymenobacter monticola</name>
    <dbReference type="NCBI Taxonomy" id="1705399"/>
    <lineage>
        <taxon>Bacteria</taxon>
        <taxon>Pseudomonadati</taxon>
        <taxon>Bacteroidota</taxon>
        <taxon>Cytophagia</taxon>
        <taxon>Cytophagales</taxon>
        <taxon>Hymenobacteraceae</taxon>
        <taxon>Hymenobacter</taxon>
    </lineage>
</organism>
<gene>
    <name evidence="2" type="ORF">MTP16_11610</name>
</gene>
<keyword evidence="3" id="KW-1185">Reference proteome</keyword>
<dbReference type="InterPro" id="IPR022205">
    <property type="entry name" value="DUF3732"/>
</dbReference>
<dbReference type="EMBL" id="CP094534">
    <property type="protein sequence ID" value="UOE36263.1"/>
    <property type="molecule type" value="Genomic_DNA"/>
</dbReference>
<protein>
    <submittedName>
        <fullName evidence="2">DUF3732 domain-containing protein</fullName>
    </submittedName>
</protein>
<accession>A0ABY4BAS5</accession>